<dbReference type="STRING" id="199441.BkAM31D_22745"/>
<dbReference type="Pfam" id="PF00534">
    <property type="entry name" value="Glycos_transf_1"/>
    <property type="match status" value="1"/>
</dbReference>
<dbReference type="Gene3D" id="3.40.50.2000">
    <property type="entry name" value="Glycogen Phosphorylase B"/>
    <property type="match status" value="1"/>
</dbReference>
<protein>
    <submittedName>
        <fullName evidence="2">Glycosyl transferases group 1</fullName>
    </submittedName>
</protein>
<keyword evidence="3" id="KW-1185">Reference proteome</keyword>
<gene>
    <name evidence="2" type="ORF">BkAM31D_22745</name>
</gene>
<dbReference type="KEGG" id="bkw:BkAM31D_22745"/>
<name>A0A1X9MJJ0_9BACI</name>
<reference evidence="2 3" key="1">
    <citation type="submission" date="2017-04" db="EMBL/GenBank/DDBJ databases">
        <title>Bacillus krulwichiae AM31D Genome sequencing and assembly.</title>
        <authorList>
            <person name="Krulwich T.A."/>
            <person name="Anastor L."/>
            <person name="Ehrlich R."/>
            <person name="Ehrlich G.D."/>
            <person name="Janto B."/>
        </authorList>
    </citation>
    <scope>NUCLEOTIDE SEQUENCE [LARGE SCALE GENOMIC DNA]</scope>
    <source>
        <strain evidence="2 3">AM31D</strain>
    </source>
</reference>
<accession>A0A1X9MJJ0</accession>
<evidence type="ECO:0000313" key="3">
    <source>
        <dbReference type="Proteomes" id="UP000193006"/>
    </source>
</evidence>
<sequence length="306" mass="36155">MIKLMIKILFIRSNKAFLPEVEAYIHYFNKTEGFKAYDSSKFEGEYMLEDFDVVWEFKGLGGLKIKEDQILIHEYASLSTGSFPKFKNLMKTTINPKPNLRIFLNENVRLGFGFKDSIEYCYRDMGIDENFLKLRSSKKDYDFVYVGSISREREVEKLLENFSKNKIGKICMVGNVDNEIFNKYKNNGNIIFTGKVPYSEVPKIASKAVYGINFMPDKYPFKLQTSTKLLEYLALDLKVITTNYSWVRQFERSHNCSFYKMNMNEFNININELEKYEFKNNLNVNDFLWDRIIEQSKIKKNILQLI</sequence>
<feature type="domain" description="Glycosyl transferase family 1" evidence="1">
    <location>
        <begin position="128"/>
        <end position="275"/>
    </location>
</feature>
<dbReference type="AlphaFoldDB" id="A0A1X9MJJ0"/>
<dbReference type="Proteomes" id="UP000193006">
    <property type="component" value="Chromosome"/>
</dbReference>
<evidence type="ECO:0000259" key="1">
    <source>
        <dbReference type="Pfam" id="PF00534"/>
    </source>
</evidence>
<keyword evidence="2" id="KW-0808">Transferase</keyword>
<dbReference type="InterPro" id="IPR001296">
    <property type="entry name" value="Glyco_trans_1"/>
</dbReference>
<proteinExistence type="predicted"/>
<dbReference type="EMBL" id="CP020814">
    <property type="protein sequence ID" value="ARK32453.1"/>
    <property type="molecule type" value="Genomic_DNA"/>
</dbReference>
<dbReference type="GO" id="GO:0016757">
    <property type="term" value="F:glycosyltransferase activity"/>
    <property type="evidence" value="ECO:0007669"/>
    <property type="project" value="InterPro"/>
</dbReference>
<evidence type="ECO:0000313" key="2">
    <source>
        <dbReference type="EMBL" id="ARK32453.1"/>
    </source>
</evidence>
<organism evidence="2 3">
    <name type="scientific">Halalkalibacter krulwichiae</name>
    <dbReference type="NCBI Taxonomy" id="199441"/>
    <lineage>
        <taxon>Bacteria</taxon>
        <taxon>Bacillati</taxon>
        <taxon>Bacillota</taxon>
        <taxon>Bacilli</taxon>
        <taxon>Bacillales</taxon>
        <taxon>Bacillaceae</taxon>
        <taxon>Halalkalibacter</taxon>
    </lineage>
</organism>
<dbReference type="SUPFAM" id="SSF53756">
    <property type="entry name" value="UDP-Glycosyltransferase/glycogen phosphorylase"/>
    <property type="match status" value="1"/>
</dbReference>